<dbReference type="OrthoDB" id="2322499at2759"/>
<dbReference type="Pfam" id="PF12937">
    <property type="entry name" value="F-box-like"/>
    <property type="match status" value="1"/>
</dbReference>
<dbReference type="SUPFAM" id="SSF81383">
    <property type="entry name" value="F-box domain"/>
    <property type="match status" value="1"/>
</dbReference>
<keyword evidence="3" id="KW-1185">Reference proteome</keyword>
<dbReference type="InterPro" id="IPR036047">
    <property type="entry name" value="F-box-like_dom_sf"/>
</dbReference>
<comment type="caution">
    <text evidence="2">The sequence shown here is derived from an EMBL/GenBank/DDBJ whole genome shotgun (WGS) entry which is preliminary data.</text>
</comment>
<evidence type="ECO:0000259" key="1">
    <source>
        <dbReference type="PROSITE" id="PS50181"/>
    </source>
</evidence>
<dbReference type="AlphaFoldDB" id="A0A5N5QGI8"/>
<accession>A0A5N5QGI8</accession>
<evidence type="ECO:0000313" key="2">
    <source>
        <dbReference type="EMBL" id="KAB5590865.1"/>
    </source>
</evidence>
<dbReference type="PROSITE" id="PS50181">
    <property type="entry name" value="FBOX"/>
    <property type="match status" value="1"/>
</dbReference>
<evidence type="ECO:0000313" key="3">
    <source>
        <dbReference type="Proteomes" id="UP000383932"/>
    </source>
</evidence>
<sequence>MSRQDARARLAVGPGYQLARARVSTITIPAVHMGSECPEVTHPGLTPKSKRKLLKPASKNIRGLGLKFLSTNSKRKRGIFPHLPVELLIEVAKHLSLPELIQLSRVNKSLHELFLSRQTVRIWRSAQQAVPGLPPCPEELCEPQYAALLFTKWCSICGKKARQDMDPILLVRLCVDCHGKETVNTDLVSFPWLVFASERPPMNQNPSRWCLYSDAEAVEAMVKEFTAAGKLEAKEIWMEKRLQLVQNRYQNMQPLVWWLKQKEDERKAERGTGARLLQTLLPAWRGGVGRRGMN</sequence>
<organism evidence="2 3">
    <name type="scientific">Ceratobasidium theobromae</name>
    <dbReference type="NCBI Taxonomy" id="1582974"/>
    <lineage>
        <taxon>Eukaryota</taxon>
        <taxon>Fungi</taxon>
        <taxon>Dikarya</taxon>
        <taxon>Basidiomycota</taxon>
        <taxon>Agaricomycotina</taxon>
        <taxon>Agaricomycetes</taxon>
        <taxon>Cantharellales</taxon>
        <taxon>Ceratobasidiaceae</taxon>
        <taxon>Ceratobasidium</taxon>
    </lineage>
</organism>
<dbReference type="Gene3D" id="1.20.1280.50">
    <property type="match status" value="1"/>
</dbReference>
<dbReference type="EMBL" id="SSOP01000139">
    <property type="protein sequence ID" value="KAB5590865.1"/>
    <property type="molecule type" value="Genomic_DNA"/>
</dbReference>
<dbReference type="Proteomes" id="UP000383932">
    <property type="component" value="Unassembled WGS sequence"/>
</dbReference>
<dbReference type="CDD" id="cd09917">
    <property type="entry name" value="F-box_SF"/>
    <property type="match status" value="1"/>
</dbReference>
<proteinExistence type="predicted"/>
<reference evidence="2 3" key="1">
    <citation type="journal article" date="2019" name="Fungal Biol. Biotechnol.">
        <title>Draft genome sequence of fastidious pathogen Ceratobasidium theobromae, which causes vascular-streak dieback in Theobroma cacao.</title>
        <authorList>
            <person name="Ali S.S."/>
            <person name="Asman A."/>
            <person name="Shao J."/>
            <person name="Firmansyah A.P."/>
            <person name="Susilo A.W."/>
            <person name="Rosmana A."/>
            <person name="McMahon P."/>
            <person name="Junaid M."/>
            <person name="Guest D."/>
            <person name="Kheng T.Y."/>
            <person name="Meinhardt L.W."/>
            <person name="Bailey B.A."/>
        </authorList>
    </citation>
    <scope>NUCLEOTIDE SEQUENCE [LARGE SCALE GENOMIC DNA]</scope>
    <source>
        <strain evidence="2 3">CT2</strain>
    </source>
</reference>
<name>A0A5N5QGI8_9AGAM</name>
<protein>
    <submittedName>
        <fullName evidence="2">Protein SFI1</fullName>
    </submittedName>
</protein>
<gene>
    <name evidence="2" type="ORF">CTheo_5680</name>
</gene>
<feature type="domain" description="F-box" evidence="1">
    <location>
        <begin position="77"/>
        <end position="126"/>
    </location>
</feature>
<dbReference type="InterPro" id="IPR001810">
    <property type="entry name" value="F-box_dom"/>
</dbReference>